<dbReference type="Pfam" id="PF01243">
    <property type="entry name" value="PNPOx_N"/>
    <property type="match status" value="1"/>
</dbReference>
<dbReference type="Proteomes" id="UP000298433">
    <property type="component" value="Unassembled WGS sequence"/>
</dbReference>
<keyword evidence="1" id="KW-0285">Flavoprotein</keyword>
<name>A0A4R8XWZ0_9MICO</name>
<feature type="binding site" evidence="4">
    <location>
        <position position="89"/>
    </location>
    <ligand>
        <name>FMN</name>
        <dbReference type="ChEBI" id="CHEBI:58210"/>
    </ligand>
</feature>
<dbReference type="GO" id="GO:0004733">
    <property type="term" value="F:pyridoxamine phosphate oxidase activity"/>
    <property type="evidence" value="ECO:0007669"/>
    <property type="project" value="InterPro"/>
</dbReference>
<dbReference type="GO" id="GO:0010181">
    <property type="term" value="F:FMN binding"/>
    <property type="evidence" value="ECO:0007669"/>
    <property type="project" value="InterPro"/>
</dbReference>
<feature type="binding site" evidence="4">
    <location>
        <position position="111"/>
    </location>
    <ligand>
        <name>FMN</name>
        <dbReference type="ChEBI" id="CHEBI:58210"/>
    </ligand>
</feature>
<protein>
    <submittedName>
        <fullName evidence="6">Pyridoxamine 5'-phosphate oxidase</fullName>
    </submittedName>
</protein>
<dbReference type="InterPro" id="IPR011576">
    <property type="entry name" value="Pyridox_Oxase_N"/>
</dbReference>
<feature type="binding site" evidence="4">
    <location>
        <begin position="67"/>
        <end position="72"/>
    </location>
    <ligand>
        <name>FMN</name>
        <dbReference type="ChEBI" id="CHEBI:58210"/>
    </ligand>
</feature>
<accession>A0A4R8XWZ0</accession>
<dbReference type="RefSeq" id="WP_134368954.1">
    <property type="nucleotide sequence ID" value="NZ_SOGN01000018.1"/>
</dbReference>
<sequence>MSESFRSMLRSLPDFPADLPVFDPASAPPDPADLFRAWLDEALAAGVPQPHSFSLATVGAAGMPSSRMLILKNLDAEGWHFATSRASRKGRELTQHPLAAMNFFWSALGRQVRVVGTVVELSADASAADWAERPGADGSLNPSWQLYALRPVEVEFWQADPGRRHVRHRYLTDAEEQPRRP</sequence>
<evidence type="ECO:0000256" key="1">
    <source>
        <dbReference type="ARBA" id="ARBA00022630"/>
    </source>
</evidence>
<evidence type="ECO:0000256" key="3">
    <source>
        <dbReference type="ARBA" id="ARBA00023002"/>
    </source>
</evidence>
<dbReference type="InterPro" id="IPR012349">
    <property type="entry name" value="Split_barrel_FMN-bd"/>
</dbReference>
<comment type="cofactor">
    <cofactor evidence="4">
        <name>FMN</name>
        <dbReference type="ChEBI" id="CHEBI:58210"/>
    </cofactor>
    <text evidence="4">Binds 1 FMN per subunit.</text>
</comment>
<dbReference type="EMBL" id="SOGN01000018">
    <property type="protein sequence ID" value="TFC83079.1"/>
    <property type="molecule type" value="Genomic_DNA"/>
</dbReference>
<evidence type="ECO:0000256" key="4">
    <source>
        <dbReference type="PIRSR" id="PIRSR000190-2"/>
    </source>
</evidence>
<proteinExistence type="predicted"/>
<feature type="domain" description="Pyridoxamine 5'-phosphate oxidase N-terminal" evidence="5">
    <location>
        <begin position="39"/>
        <end position="157"/>
    </location>
</feature>
<dbReference type="OrthoDB" id="9780392at2"/>
<dbReference type="Gene3D" id="2.30.110.10">
    <property type="entry name" value="Electron Transport, Fmn-binding Protein, Chain A"/>
    <property type="match status" value="2"/>
</dbReference>
<evidence type="ECO:0000259" key="5">
    <source>
        <dbReference type="Pfam" id="PF01243"/>
    </source>
</evidence>
<dbReference type="PANTHER" id="PTHR10851:SF0">
    <property type="entry name" value="PYRIDOXINE-5'-PHOSPHATE OXIDASE"/>
    <property type="match status" value="1"/>
</dbReference>
<reference evidence="6 7" key="1">
    <citation type="submission" date="2019-03" db="EMBL/GenBank/DDBJ databases">
        <title>Genomics of glacier-inhabiting Cryobacterium strains.</title>
        <authorList>
            <person name="Liu Q."/>
            <person name="Xin Y.-H."/>
        </authorList>
    </citation>
    <scope>NUCLEOTIDE SEQUENCE [LARGE SCALE GENOMIC DNA]</scope>
    <source>
        <strain evidence="6 7">TMT2-48-2</strain>
    </source>
</reference>
<dbReference type="InterPro" id="IPR000659">
    <property type="entry name" value="Pyridox_Oxase"/>
</dbReference>
<evidence type="ECO:0000313" key="7">
    <source>
        <dbReference type="Proteomes" id="UP000298433"/>
    </source>
</evidence>
<dbReference type="SUPFAM" id="SSF50475">
    <property type="entry name" value="FMN-binding split barrel"/>
    <property type="match status" value="1"/>
</dbReference>
<evidence type="ECO:0000256" key="2">
    <source>
        <dbReference type="ARBA" id="ARBA00022643"/>
    </source>
</evidence>
<keyword evidence="3" id="KW-0560">Oxidoreductase</keyword>
<keyword evidence="2 4" id="KW-0288">FMN</keyword>
<organism evidence="6 7">
    <name type="scientific">Cryobacterium cheniae</name>
    <dbReference type="NCBI Taxonomy" id="1259262"/>
    <lineage>
        <taxon>Bacteria</taxon>
        <taxon>Bacillati</taxon>
        <taxon>Actinomycetota</taxon>
        <taxon>Actinomycetes</taxon>
        <taxon>Micrococcales</taxon>
        <taxon>Microbacteriaceae</taxon>
        <taxon>Cryobacterium</taxon>
    </lineage>
</organism>
<keyword evidence="7" id="KW-1185">Reference proteome</keyword>
<dbReference type="AlphaFoldDB" id="A0A4R8XWZ0"/>
<feature type="binding site" evidence="4">
    <location>
        <position position="88"/>
    </location>
    <ligand>
        <name>FMN</name>
        <dbReference type="ChEBI" id="CHEBI:58210"/>
    </ligand>
</feature>
<dbReference type="PANTHER" id="PTHR10851">
    <property type="entry name" value="PYRIDOXINE-5-PHOSPHATE OXIDASE"/>
    <property type="match status" value="1"/>
</dbReference>
<dbReference type="GO" id="GO:0008615">
    <property type="term" value="P:pyridoxine biosynthetic process"/>
    <property type="evidence" value="ECO:0007669"/>
    <property type="project" value="InterPro"/>
</dbReference>
<gene>
    <name evidence="6" type="ORF">E3T23_03120</name>
</gene>
<comment type="caution">
    <text evidence="6">The sequence shown here is derived from an EMBL/GenBank/DDBJ whole genome shotgun (WGS) entry which is preliminary data.</text>
</comment>
<dbReference type="PIRSF" id="PIRSF000190">
    <property type="entry name" value="Pyd_amn-ph_oxd"/>
    <property type="match status" value="1"/>
</dbReference>
<evidence type="ECO:0000313" key="6">
    <source>
        <dbReference type="EMBL" id="TFC83079.1"/>
    </source>
</evidence>